<keyword evidence="3" id="KW-1185">Reference proteome</keyword>
<keyword evidence="1" id="KW-0472">Membrane</keyword>
<dbReference type="EMBL" id="BAABJW010000004">
    <property type="protein sequence ID" value="GAA4815606.1"/>
    <property type="molecule type" value="Genomic_DNA"/>
</dbReference>
<gene>
    <name evidence="2" type="ORF">GCM10023330_24680</name>
</gene>
<evidence type="ECO:0000256" key="1">
    <source>
        <dbReference type="SAM" id="Phobius"/>
    </source>
</evidence>
<evidence type="ECO:0000313" key="3">
    <source>
        <dbReference type="Proteomes" id="UP001501433"/>
    </source>
</evidence>
<feature type="transmembrane region" description="Helical" evidence="1">
    <location>
        <begin position="98"/>
        <end position="117"/>
    </location>
</feature>
<name>A0ABP9CW21_9FLAO</name>
<keyword evidence="1" id="KW-1133">Transmembrane helix</keyword>
<feature type="transmembrane region" description="Helical" evidence="1">
    <location>
        <begin position="51"/>
        <end position="68"/>
    </location>
</feature>
<reference evidence="3" key="1">
    <citation type="journal article" date="2019" name="Int. J. Syst. Evol. Microbiol.">
        <title>The Global Catalogue of Microorganisms (GCM) 10K type strain sequencing project: providing services to taxonomists for standard genome sequencing and annotation.</title>
        <authorList>
            <consortium name="The Broad Institute Genomics Platform"/>
            <consortium name="The Broad Institute Genome Sequencing Center for Infectious Disease"/>
            <person name="Wu L."/>
            <person name="Ma J."/>
        </authorList>
    </citation>
    <scope>NUCLEOTIDE SEQUENCE [LARGE SCALE GENOMIC DNA]</scope>
    <source>
        <strain evidence="3">JCM 18325</strain>
    </source>
</reference>
<sequence length="126" mass="14941">MRNKINNNNWLRILLGLFLIVYALNQFFHFIPFTYGEMPENTRHFIDAVAGYLPFLYIFEILIGLFLIINKWTPFILIILFPLTVSFLIFNLSNNDLIKIWPALIVALLNVILVLNYKKKYEVLFN</sequence>
<protein>
    <recommendedName>
        <fullName evidence="4">DoxX family membrane protein</fullName>
    </recommendedName>
</protein>
<feature type="transmembrane region" description="Helical" evidence="1">
    <location>
        <begin position="75"/>
        <end position="92"/>
    </location>
</feature>
<feature type="transmembrane region" description="Helical" evidence="1">
    <location>
        <begin position="12"/>
        <end position="31"/>
    </location>
</feature>
<comment type="caution">
    <text evidence="2">The sequence shown here is derived from an EMBL/GenBank/DDBJ whole genome shotgun (WGS) entry which is preliminary data.</text>
</comment>
<accession>A0ABP9CW21</accession>
<evidence type="ECO:0000313" key="2">
    <source>
        <dbReference type="EMBL" id="GAA4815606.1"/>
    </source>
</evidence>
<proteinExistence type="predicted"/>
<evidence type="ECO:0008006" key="4">
    <source>
        <dbReference type="Google" id="ProtNLM"/>
    </source>
</evidence>
<dbReference type="RefSeq" id="WP_345277298.1">
    <property type="nucleotide sequence ID" value="NZ_BAABJW010000004.1"/>
</dbReference>
<organism evidence="2 3">
    <name type="scientific">Litoribaculum gwangyangense</name>
    <dbReference type="NCBI Taxonomy" id="1130722"/>
    <lineage>
        <taxon>Bacteria</taxon>
        <taxon>Pseudomonadati</taxon>
        <taxon>Bacteroidota</taxon>
        <taxon>Flavobacteriia</taxon>
        <taxon>Flavobacteriales</taxon>
        <taxon>Flavobacteriaceae</taxon>
        <taxon>Litoribaculum</taxon>
    </lineage>
</organism>
<keyword evidence="1" id="KW-0812">Transmembrane</keyword>
<dbReference type="Proteomes" id="UP001501433">
    <property type="component" value="Unassembled WGS sequence"/>
</dbReference>